<dbReference type="RefSeq" id="WP_043745853.1">
    <property type="nucleotide sequence ID" value="NZ_AQQX01000002.1"/>
</dbReference>
<feature type="domain" description="DUF4178" evidence="1">
    <location>
        <begin position="56"/>
        <end position="194"/>
    </location>
</feature>
<evidence type="ECO:0000259" key="1">
    <source>
        <dbReference type="Pfam" id="PF13785"/>
    </source>
</evidence>
<comment type="caution">
    <text evidence="2">The sequence shown here is derived from an EMBL/GenBank/DDBJ whole genome shotgun (WGS) entry which is preliminary data.</text>
</comment>
<proteinExistence type="predicted"/>
<evidence type="ECO:0000313" key="3">
    <source>
        <dbReference type="Proteomes" id="UP000030004"/>
    </source>
</evidence>
<dbReference type="Pfam" id="PF13785">
    <property type="entry name" value="DUF4178"/>
    <property type="match status" value="1"/>
</dbReference>
<name>A0A0A0EG46_9RHOB</name>
<reference evidence="2 3" key="1">
    <citation type="journal article" date="2015" name="Antonie Van Leeuwenhoek">
        <title>Pseudooceanicola atlanticus gen. nov. sp. nov., isolated from surface seawater of the Atlantic Ocean and reclassification of Oceanicola batsensis, Oceanicola marinus, Oceanicola nitratireducens, Oceanicola nanhaiensis, Oceanicola antarcticus and Oceanicola flagellatus, as Pseudooceanicola batsensis comb. nov., Pseudooceanicola marinus comb. nov., Pseudooceanicola nitratireducens comb. nov., Pseudooceanicola nanhaiensis comb. nov., Pseudooceanicola antarcticus comb. nov., and Pseudooceanicola flagellatus comb. nov.</title>
        <authorList>
            <person name="Lai Q."/>
            <person name="Li G."/>
            <person name="Liu X."/>
            <person name="Du Y."/>
            <person name="Sun F."/>
            <person name="Shao Z."/>
        </authorList>
    </citation>
    <scope>NUCLEOTIDE SEQUENCE [LARGE SCALE GENOMIC DNA]</scope>
    <source>
        <strain evidence="2 3">22II-s11g</strain>
    </source>
</reference>
<evidence type="ECO:0000313" key="2">
    <source>
        <dbReference type="EMBL" id="KGM49295.1"/>
    </source>
</evidence>
<dbReference type="eggNOG" id="COG0675">
    <property type="taxonomic scope" value="Bacteria"/>
</dbReference>
<organism evidence="2 3">
    <name type="scientific">Pseudooceanicola atlanticus</name>
    <dbReference type="NCBI Taxonomy" id="1461694"/>
    <lineage>
        <taxon>Bacteria</taxon>
        <taxon>Pseudomonadati</taxon>
        <taxon>Pseudomonadota</taxon>
        <taxon>Alphaproteobacteria</taxon>
        <taxon>Rhodobacterales</taxon>
        <taxon>Paracoccaceae</taxon>
        <taxon>Pseudooceanicola</taxon>
    </lineage>
</organism>
<dbReference type="Proteomes" id="UP000030004">
    <property type="component" value="Unassembled WGS sequence"/>
</dbReference>
<keyword evidence="3" id="KW-1185">Reference proteome</keyword>
<dbReference type="OrthoDB" id="228033at2"/>
<dbReference type="AlphaFoldDB" id="A0A0A0EG46"/>
<sequence length="203" mass="22277">MAQISCPNCGDRITPHSGVRMLTCPSCGTTLFHEDEAVRLAGEAGVMHDAPLLFGLGDRVRCAAGVFDVLGHARFSYGRGWWDEFWALDADGHPVWLSIDEGDVAVQRVIPEGRAPAIPKAPILGRTFSYDGMHFRVTEFDEATCLAIRGEFDEVLKVGETYNFVNALSVEGVLLSGEFWPGGHSWFAGEWIDPFEVTVESSQ</sequence>
<protein>
    <recommendedName>
        <fullName evidence="1">DUF4178 domain-containing protein</fullName>
    </recommendedName>
</protein>
<accession>A0A0A0EG46</accession>
<gene>
    <name evidence="2" type="ORF">ATO9_04490</name>
</gene>
<dbReference type="InterPro" id="IPR025235">
    <property type="entry name" value="DUF4178"/>
</dbReference>
<dbReference type="STRING" id="1461694.ATO9_04490"/>
<dbReference type="EMBL" id="AQQX01000002">
    <property type="protein sequence ID" value="KGM49295.1"/>
    <property type="molecule type" value="Genomic_DNA"/>
</dbReference>